<organism evidence="3 4">
    <name type="scientific">Pacificimonas flava</name>
    <dbReference type="NCBI Taxonomy" id="1234595"/>
    <lineage>
        <taxon>Bacteria</taxon>
        <taxon>Pseudomonadati</taxon>
        <taxon>Pseudomonadota</taxon>
        <taxon>Alphaproteobacteria</taxon>
        <taxon>Sphingomonadales</taxon>
        <taxon>Sphingosinicellaceae</taxon>
        <taxon>Pacificimonas</taxon>
    </lineage>
</organism>
<evidence type="ECO:0000256" key="1">
    <source>
        <dbReference type="SAM" id="Coils"/>
    </source>
</evidence>
<gene>
    <name evidence="3" type="ORF">B5C34_07530</name>
</gene>
<dbReference type="RefSeq" id="WP_088712104.1">
    <property type="nucleotide sequence ID" value="NZ_NFZT01000001.1"/>
</dbReference>
<accession>A0A219B4J4</accession>
<dbReference type="PANTHER" id="PTHR39339">
    <property type="entry name" value="SLR1444 PROTEIN"/>
    <property type="match status" value="1"/>
</dbReference>
<name>A0A219B4J4_9SPHN</name>
<dbReference type="OrthoDB" id="9810907at2"/>
<evidence type="ECO:0000259" key="2">
    <source>
        <dbReference type="PROSITE" id="PS51708"/>
    </source>
</evidence>
<feature type="coiled-coil region" evidence="1">
    <location>
        <begin position="119"/>
        <end position="146"/>
    </location>
</feature>
<dbReference type="Pfam" id="PF05235">
    <property type="entry name" value="CHAD"/>
    <property type="match status" value="1"/>
</dbReference>
<dbReference type="InterPro" id="IPR038186">
    <property type="entry name" value="CHAD_dom_sf"/>
</dbReference>
<dbReference type="Gene3D" id="1.40.20.10">
    <property type="entry name" value="CHAD domain"/>
    <property type="match status" value="1"/>
</dbReference>
<dbReference type="EMBL" id="NFZT01000001">
    <property type="protein sequence ID" value="OWV33320.1"/>
    <property type="molecule type" value="Genomic_DNA"/>
</dbReference>
<evidence type="ECO:0000313" key="4">
    <source>
        <dbReference type="Proteomes" id="UP000198462"/>
    </source>
</evidence>
<dbReference type="AlphaFoldDB" id="A0A219B4J4"/>
<sequence>MAYRFLASDASVEAGLRRIAGEQIDKALATLRDGTEAEEEKVHDLRKRCKKLRGLIRIVRPSFPAYQEENAFFRDLARSLSDLRDAKVMQDCYDRICNAYDDALDRSELGSVRRNLTARRDDIRERQSLQARLADAESALTDARERAKSWSLDGSGWDVLTGGLAKTYSRGVSAMEKAEENAEPRRLHEWRKRTKYHWYHMRLLEEVWPPMMSERADQAHALSDDLGDHHDLALFVDLLTEDAGRYGPVEKVDVLTGLAGKLMARLERTALDLGPKLYAETEDDLLARIGSYWESWREGAPDRKLAATG</sequence>
<reference evidence="4" key="1">
    <citation type="submission" date="2017-05" db="EMBL/GenBank/DDBJ databases">
        <authorList>
            <person name="Lin X."/>
        </authorList>
    </citation>
    <scope>NUCLEOTIDE SEQUENCE [LARGE SCALE GENOMIC DNA]</scope>
    <source>
        <strain evidence="4">JLT2012</strain>
    </source>
</reference>
<comment type="caution">
    <text evidence="3">The sequence shown here is derived from an EMBL/GenBank/DDBJ whole genome shotgun (WGS) entry which is preliminary data.</text>
</comment>
<dbReference type="SMART" id="SM00880">
    <property type="entry name" value="CHAD"/>
    <property type="match status" value="1"/>
</dbReference>
<keyword evidence="1" id="KW-0175">Coiled coil</keyword>
<dbReference type="Proteomes" id="UP000198462">
    <property type="component" value="Unassembled WGS sequence"/>
</dbReference>
<dbReference type="PANTHER" id="PTHR39339:SF1">
    <property type="entry name" value="CHAD DOMAIN-CONTAINING PROTEIN"/>
    <property type="match status" value="1"/>
</dbReference>
<keyword evidence="4" id="KW-1185">Reference proteome</keyword>
<protein>
    <recommendedName>
        <fullName evidence="2">CHAD domain-containing protein</fullName>
    </recommendedName>
</protein>
<evidence type="ECO:0000313" key="3">
    <source>
        <dbReference type="EMBL" id="OWV33320.1"/>
    </source>
</evidence>
<dbReference type="PROSITE" id="PS51708">
    <property type="entry name" value="CHAD"/>
    <property type="match status" value="1"/>
</dbReference>
<feature type="domain" description="CHAD" evidence="2">
    <location>
        <begin position="9"/>
        <end position="283"/>
    </location>
</feature>
<proteinExistence type="predicted"/>
<dbReference type="InterPro" id="IPR007899">
    <property type="entry name" value="CHAD_dom"/>
</dbReference>